<keyword evidence="1" id="KW-0430">Lectin</keyword>
<gene>
    <name evidence="2" type="ORF">OFUS_LOCUS16828</name>
</gene>
<dbReference type="Pfam" id="PF00337">
    <property type="entry name" value="Gal-bind_lectin"/>
    <property type="match status" value="4"/>
</dbReference>
<proteinExistence type="predicted"/>
<accession>A0A8J1XXX2</accession>
<dbReference type="SMART" id="SM00908">
    <property type="entry name" value="Gal-bind_lectin"/>
    <property type="match status" value="4"/>
</dbReference>
<keyword evidence="3" id="KW-1185">Reference proteome</keyword>
<dbReference type="SMART" id="SM00276">
    <property type="entry name" value="GLECT"/>
    <property type="match status" value="4"/>
</dbReference>
<sequence>MSYRISPVLSPSAIPIPGGLHPGKEVIIKGHQIPGADRFQVNFQSDAEEEAGSIPLHFNPRQSMGYVVRNAFYGGWGPEEVEEPEFPFRDDEDFTIRIITFPEYYVVHVNGRHFIDFPHRASFEEVKYLAVGGDAEFHEVIFIDNIQMLPYWGTFPGIDDQFLPGSGVRVRGQVMQGAQRFEINFCNSLDGGDDRPFHFNPRMEDKKVVRNSQIDGGWGDEERDTDEFPFKEGDFFEVTIVASDDCFKCFWGDERVNYSHRIPIENIHNLMIDGNVALTSVEYLVPHLMQVVDIPAVVPIPHGMSEGKCAVIRGFVPDEIDRFHINLQNDPEGNEVGYHFNPRYEDKEVVQNSCLGGWQEEERSKRPRALKQGRPFEVRIMAWDDKFTVYVNGEYFSSYSYRCPLEDIKFLAVDGNALFYEAYIDLPMRQPYVEKISGYMMPGRWLTCRGVLKKEEDANRFQIDLQTGEQCPPESDSIFHFNPRMEDRKVVRGACIGGGWGDEERDQPDWPFKPNEFFEILINVREGGYMTYVNNKPFVWFNHRVDSTQCNHIGMLGDAHFFHIDMV</sequence>
<dbReference type="InterPro" id="IPR044156">
    <property type="entry name" value="Galectin-like"/>
</dbReference>
<dbReference type="InterPro" id="IPR001079">
    <property type="entry name" value="Galectin_CRD"/>
</dbReference>
<dbReference type="AlphaFoldDB" id="A0A8J1XXX2"/>
<dbReference type="InterPro" id="IPR013320">
    <property type="entry name" value="ConA-like_dom_sf"/>
</dbReference>
<comment type="caution">
    <text evidence="2">The sequence shown here is derived from an EMBL/GenBank/DDBJ whole genome shotgun (WGS) entry which is preliminary data.</text>
</comment>
<dbReference type="PANTHER" id="PTHR11346">
    <property type="entry name" value="GALECTIN"/>
    <property type="match status" value="1"/>
</dbReference>
<dbReference type="PANTHER" id="PTHR11346:SF147">
    <property type="entry name" value="GALECTIN"/>
    <property type="match status" value="1"/>
</dbReference>
<dbReference type="SUPFAM" id="SSF49899">
    <property type="entry name" value="Concanavalin A-like lectins/glucanases"/>
    <property type="match status" value="4"/>
</dbReference>
<dbReference type="Proteomes" id="UP000749559">
    <property type="component" value="Unassembled WGS sequence"/>
</dbReference>
<evidence type="ECO:0000313" key="2">
    <source>
        <dbReference type="EMBL" id="CAH1791780.1"/>
    </source>
</evidence>
<organism evidence="2 3">
    <name type="scientific">Owenia fusiformis</name>
    <name type="common">Polychaete worm</name>
    <dbReference type="NCBI Taxonomy" id="6347"/>
    <lineage>
        <taxon>Eukaryota</taxon>
        <taxon>Metazoa</taxon>
        <taxon>Spiralia</taxon>
        <taxon>Lophotrochozoa</taxon>
        <taxon>Annelida</taxon>
        <taxon>Polychaeta</taxon>
        <taxon>Sedentaria</taxon>
        <taxon>Canalipalpata</taxon>
        <taxon>Sabellida</taxon>
        <taxon>Oweniida</taxon>
        <taxon>Oweniidae</taxon>
        <taxon>Owenia</taxon>
    </lineage>
</organism>
<dbReference type="CDD" id="cd00070">
    <property type="entry name" value="GLECT"/>
    <property type="match status" value="4"/>
</dbReference>
<dbReference type="GO" id="GO:0030246">
    <property type="term" value="F:carbohydrate binding"/>
    <property type="evidence" value="ECO:0007669"/>
    <property type="project" value="UniProtKB-KW"/>
</dbReference>
<protein>
    <submittedName>
        <fullName evidence="2">Uncharacterized protein</fullName>
    </submittedName>
</protein>
<dbReference type="OrthoDB" id="6053087at2759"/>
<evidence type="ECO:0000256" key="1">
    <source>
        <dbReference type="ARBA" id="ARBA00022734"/>
    </source>
</evidence>
<dbReference type="Gene3D" id="2.60.120.200">
    <property type="match status" value="4"/>
</dbReference>
<reference evidence="2" key="1">
    <citation type="submission" date="2022-03" db="EMBL/GenBank/DDBJ databases">
        <authorList>
            <person name="Martin C."/>
        </authorList>
    </citation>
    <scope>NUCLEOTIDE SEQUENCE</scope>
</reference>
<evidence type="ECO:0000313" key="3">
    <source>
        <dbReference type="Proteomes" id="UP000749559"/>
    </source>
</evidence>
<dbReference type="EMBL" id="CAIIXF020000008">
    <property type="protein sequence ID" value="CAH1791780.1"/>
    <property type="molecule type" value="Genomic_DNA"/>
</dbReference>
<name>A0A8J1XXX2_OWEFU</name>
<dbReference type="PROSITE" id="PS51304">
    <property type="entry name" value="GALECTIN"/>
    <property type="match status" value="4"/>
</dbReference>